<feature type="transmembrane region" description="Helical" evidence="5">
    <location>
        <begin position="66"/>
        <end position="84"/>
    </location>
</feature>
<evidence type="ECO:0000256" key="2">
    <source>
        <dbReference type="ARBA" id="ARBA00022692"/>
    </source>
</evidence>
<protein>
    <submittedName>
        <fullName evidence="7">DMT family transporter</fullName>
    </submittedName>
</protein>
<sequence length="289" mass="29642">MRLLTLTALTMVAFASNSILNRMALAGGTIDPLSFGAIRLIAGAAALAGLAIALRGTLRLWGPGRWPGGISLVVYMIGFSLAYAQLDAGLGALILFGVVQITMFAGALIGGHTPPPRRWLGAGLAFVGLVWLLWPVSGENAQKISLWHGSLMAMAGVGWGIYSLTGRRSTDALQSTAANFVLTAPLAGLLLAALWAFDASEMPGAQGVALAVLAGAVTSGMGYALWYAILPRLDAALAAVAQLTVPVLAMAGGIVLLSEALTPRFALASVIVLAGVALSALPTRQTKSR</sequence>
<dbReference type="InterPro" id="IPR037185">
    <property type="entry name" value="EmrE-like"/>
</dbReference>
<accession>A0A967BFR2</accession>
<feature type="transmembrane region" description="Helical" evidence="5">
    <location>
        <begin position="209"/>
        <end position="229"/>
    </location>
</feature>
<dbReference type="Proteomes" id="UP000639775">
    <property type="component" value="Unassembled WGS sequence"/>
</dbReference>
<dbReference type="PANTHER" id="PTHR32322">
    <property type="entry name" value="INNER MEMBRANE TRANSPORTER"/>
    <property type="match status" value="1"/>
</dbReference>
<dbReference type="EMBL" id="JAAORB010000039">
    <property type="protein sequence ID" value="NHQ75599.1"/>
    <property type="molecule type" value="Genomic_DNA"/>
</dbReference>
<dbReference type="PANTHER" id="PTHR32322:SF9">
    <property type="entry name" value="AMINO-ACID METABOLITE EFFLUX PUMP-RELATED"/>
    <property type="match status" value="1"/>
</dbReference>
<dbReference type="RefSeq" id="WP_167199175.1">
    <property type="nucleotide sequence ID" value="NZ_JAAORB010000039.1"/>
</dbReference>
<keyword evidence="2 5" id="KW-0812">Transmembrane</keyword>
<feature type="transmembrane region" description="Helical" evidence="5">
    <location>
        <begin position="263"/>
        <end position="281"/>
    </location>
</feature>
<name>A0A967BFR2_9RHOB</name>
<feature type="transmembrane region" description="Helical" evidence="5">
    <location>
        <begin position="118"/>
        <end position="134"/>
    </location>
</feature>
<keyword evidence="8" id="KW-1185">Reference proteome</keyword>
<dbReference type="AlphaFoldDB" id="A0A967BFR2"/>
<feature type="transmembrane region" description="Helical" evidence="5">
    <location>
        <begin position="146"/>
        <end position="165"/>
    </location>
</feature>
<evidence type="ECO:0000256" key="3">
    <source>
        <dbReference type="ARBA" id="ARBA00022989"/>
    </source>
</evidence>
<proteinExistence type="predicted"/>
<feature type="transmembrane region" description="Helical" evidence="5">
    <location>
        <begin position="90"/>
        <end position="111"/>
    </location>
</feature>
<dbReference type="Pfam" id="PF00892">
    <property type="entry name" value="EamA"/>
    <property type="match status" value="1"/>
</dbReference>
<evidence type="ECO:0000313" key="7">
    <source>
        <dbReference type="EMBL" id="NHQ75599.1"/>
    </source>
</evidence>
<evidence type="ECO:0000256" key="1">
    <source>
        <dbReference type="ARBA" id="ARBA00004141"/>
    </source>
</evidence>
<feature type="domain" description="EamA" evidence="6">
    <location>
        <begin position="151"/>
        <end position="279"/>
    </location>
</feature>
<dbReference type="SUPFAM" id="SSF103481">
    <property type="entry name" value="Multidrug resistance efflux transporter EmrE"/>
    <property type="match status" value="2"/>
</dbReference>
<dbReference type="InterPro" id="IPR000620">
    <property type="entry name" value="EamA_dom"/>
</dbReference>
<evidence type="ECO:0000259" key="6">
    <source>
        <dbReference type="Pfam" id="PF00892"/>
    </source>
</evidence>
<keyword evidence="4 5" id="KW-0472">Membrane</keyword>
<comment type="subcellular location">
    <subcellularLocation>
        <location evidence="1">Membrane</location>
        <topology evidence="1">Multi-pass membrane protein</topology>
    </subcellularLocation>
</comment>
<dbReference type="GO" id="GO:0016020">
    <property type="term" value="C:membrane"/>
    <property type="evidence" value="ECO:0007669"/>
    <property type="project" value="UniProtKB-SubCell"/>
</dbReference>
<organism evidence="7 8">
    <name type="scientific">Roseovarius gahaiensis</name>
    <dbReference type="NCBI Taxonomy" id="2716691"/>
    <lineage>
        <taxon>Bacteria</taxon>
        <taxon>Pseudomonadati</taxon>
        <taxon>Pseudomonadota</taxon>
        <taxon>Alphaproteobacteria</taxon>
        <taxon>Rhodobacterales</taxon>
        <taxon>Roseobacteraceae</taxon>
        <taxon>Roseovarius</taxon>
    </lineage>
</organism>
<dbReference type="InterPro" id="IPR050638">
    <property type="entry name" value="AA-Vitamin_Transporters"/>
</dbReference>
<feature type="transmembrane region" description="Helical" evidence="5">
    <location>
        <begin position="36"/>
        <end position="54"/>
    </location>
</feature>
<feature type="transmembrane region" description="Helical" evidence="5">
    <location>
        <begin position="236"/>
        <end position="257"/>
    </location>
</feature>
<feature type="transmembrane region" description="Helical" evidence="5">
    <location>
        <begin position="177"/>
        <end position="197"/>
    </location>
</feature>
<evidence type="ECO:0000313" key="8">
    <source>
        <dbReference type="Proteomes" id="UP000639775"/>
    </source>
</evidence>
<evidence type="ECO:0000256" key="4">
    <source>
        <dbReference type="ARBA" id="ARBA00023136"/>
    </source>
</evidence>
<reference evidence="7" key="1">
    <citation type="submission" date="2020-03" db="EMBL/GenBank/DDBJ databases">
        <title>Roseovarius gahaiensis sp. nov., isolated from Gahai Saline Lake, China.</title>
        <authorList>
            <person name="Sun X."/>
        </authorList>
    </citation>
    <scope>NUCLEOTIDE SEQUENCE</scope>
    <source>
        <strain evidence="7">GH877</strain>
    </source>
</reference>
<gene>
    <name evidence="7" type="ORF">HAT86_14155</name>
</gene>
<keyword evidence="3 5" id="KW-1133">Transmembrane helix</keyword>
<comment type="caution">
    <text evidence="7">The sequence shown here is derived from an EMBL/GenBank/DDBJ whole genome shotgun (WGS) entry which is preliminary data.</text>
</comment>
<evidence type="ECO:0000256" key="5">
    <source>
        <dbReference type="SAM" id="Phobius"/>
    </source>
</evidence>